<dbReference type="AlphaFoldDB" id="A0A7W8QPX2"/>
<dbReference type="RefSeq" id="WP_246528315.1">
    <property type="nucleotide sequence ID" value="NZ_BAAAJD010000121.1"/>
</dbReference>
<comment type="caution">
    <text evidence="2">The sequence shown here is derived from an EMBL/GenBank/DDBJ whole genome shotgun (WGS) entry which is preliminary data.</text>
</comment>
<reference evidence="2 3" key="1">
    <citation type="submission" date="2020-08" db="EMBL/GenBank/DDBJ databases">
        <title>Sequencing the genomes of 1000 actinobacteria strains.</title>
        <authorList>
            <person name="Klenk H.-P."/>
        </authorList>
    </citation>
    <scope>NUCLEOTIDE SEQUENCE [LARGE SCALE GENOMIC DNA]</scope>
    <source>
        <strain evidence="2 3">DSM 44551</strain>
    </source>
</reference>
<feature type="region of interest" description="Disordered" evidence="1">
    <location>
        <begin position="171"/>
        <end position="198"/>
    </location>
</feature>
<name>A0A7W8QPX2_9ACTN</name>
<sequence>MSVSHGHETRVQLFKDRPAFAPQLLSECLGVELPEFDQAVLQCADLGEVVPVERRADAVVGLLDTALIARIEKHEKTEMLIVVEVQTGFVEEKVYRWAEYCGVSADRSRCPVALLVLCPDQGDADRYDRWFDLGPGFRLKPQVLGPDRLPAVTSAEDVARSPELAVLAFAAHPDAPRRTEGPGAGLGKDRPPRSREIH</sequence>
<dbReference type="Proteomes" id="UP000572635">
    <property type="component" value="Unassembled WGS sequence"/>
</dbReference>
<dbReference type="EMBL" id="JACHDB010000001">
    <property type="protein sequence ID" value="MBB5434299.1"/>
    <property type="molecule type" value="Genomic_DNA"/>
</dbReference>
<evidence type="ECO:0000313" key="2">
    <source>
        <dbReference type="EMBL" id="MBB5434299.1"/>
    </source>
</evidence>
<organism evidence="2 3">
    <name type="scientific">Nocardiopsis composta</name>
    <dbReference type="NCBI Taxonomy" id="157465"/>
    <lineage>
        <taxon>Bacteria</taxon>
        <taxon>Bacillati</taxon>
        <taxon>Actinomycetota</taxon>
        <taxon>Actinomycetes</taxon>
        <taxon>Streptosporangiales</taxon>
        <taxon>Nocardiopsidaceae</taxon>
        <taxon>Nocardiopsis</taxon>
    </lineage>
</organism>
<feature type="compositionally biased region" description="Basic and acidic residues" evidence="1">
    <location>
        <begin position="187"/>
        <end position="198"/>
    </location>
</feature>
<gene>
    <name evidence="2" type="ORF">HDA36_004383</name>
</gene>
<evidence type="ECO:0000256" key="1">
    <source>
        <dbReference type="SAM" id="MobiDB-lite"/>
    </source>
</evidence>
<keyword evidence="3" id="KW-1185">Reference proteome</keyword>
<evidence type="ECO:0008006" key="4">
    <source>
        <dbReference type="Google" id="ProtNLM"/>
    </source>
</evidence>
<protein>
    <recommendedName>
        <fullName evidence="4">Rpn family recombination-promoting nuclease/putative transposase</fullName>
    </recommendedName>
</protein>
<accession>A0A7W8QPX2</accession>
<proteinExistence type="predicted"/>
<evidence type="ECO:0000313" key="3">
    <source>
        <dbReference type="Proteomes" id="UP000572635"/>
    </source>
</evidence>